<dbReference type="GO" id="GO:0003700">
    <property type="term" value="F:DNA-binding transcription factor activity"/>
    <property type="evidence" value="ECO:0007669"/>
    <property type="project" value="TreeGrafter"/>
</dbReference>
<dbReference type="InterPro" id="IPR046335">
    <property type="entry name" value="LacI/GalR-like_sensor"/>
</dbReference>
<dbReference type="EMBL" id="MWPX01000001">
    <property type="protein sequence ID" value="OUM50644.1"/>
    <property type="molecule type" value="Genomic_DNA"/>
</dbReference>
<dbReference type="InterPro" id="IPR010982">
    <property type="entry name" value="Lambda_DNA-bd_dom_sf"/>
</dbReference>
<dbReference type="RefSeq" id="WP_088093654.1">
    <property type="nucleotide sequence ID" value="NZ_CP189809.1"/>
</dbReference>
<evidence type="ECO:0000256" key="2">
    <source>
        <dbReference type="ARBA" id="ARBA00022491"/>
    </source>
</evidence>
<dbReference type="Pfam" id="PF13377">
    <property type="entry name" value="Peripla_BP_3"/>
    <property type="match status" value="1"/>
</dbReference>
<dbReference type="Pfam" id="PF00356">
    <property type="entry name" value="LacI"/>
    <property type="match status" value="1"/>
</dbReference>
<name>A0A1Y3MLE1_9BACI</name>
<sequence length="312" mass="34489">MATIRDVAKLAGVSVATVSRVINEKGYVHEDTVKQVKQAIEELQYKPNAVAKALFKKSSTMIAILVSNLEDPSYITLLRSVEEAAYKEGYQIVICNAENKIGYIDILMQNNIAGVIMTKDVFEHMKQLSLPFVVLEGGTEAASISTYYESGRKAVTVLKEKGCHFLAYIGDKIEDEAMEGHTAGFLDAVWDEGIAYREEKIKGQDEESQIAELLRKHPYIDGIVAASDAIAIATIRAANALDLHIPNHLQVIGFKGSLQGEWVTPSLTTIGSSFEKQGVLAVQRLVGKMKKEQVKLEEVKQEFILIERESTK</sequence>
<dbReference type="CDD" id="cd01392">
    <property type="entry name" value="HTH_LacI"/>
    <property type="match status" value="1"/>
</dbReference>
<dbReference type="Proteomes" id="UP000195321">
    <property type="component" value="Unassembled WGS sequence"/>
</dbReference>
<dbReference type="SUPFAM" id="SSF53822">
    <property type="entry name" value="Periplasmic binding protein-like I"/>
    <property type="match status" value="1"/>
</dbReference>
<keyword evidence="5" id="KW-0804">Transcription</keyword>
<feature type="domain" description="HTH lacI-type" evidence="7">
    <location>
        <begin position="2"/>
        <end position="56"/>
    </location>
</feature>
<gene>
    <name evidence="8" type="ORF">BW425_01645</name>
</gene>
<organism evidence="8 9">
    <name type="scientific">Bacillus pseudomycoides</name>
    <dbReference type="NCBI Taxonomy" id="64104"/>
    <lineage>
        <taxon>Bacteria</taxon>
        <taxon>Bacillati</taxon>
        <taxon>Bacillota</taxon>
        <taxon>Bacilli</taxon>
        <taxon>Bacillales</taxon>
        <taxon>Bacillaceae</taxon>
        <taxon>Bacillus</taxon>
        <taxon>Bacillus cereus group</taxon>
    </lineage>
</organism>
<dbReference type="SMART" id="SM00354">
    <property type="entry name" value="HTH_LACI"/>
    <property type="match status" value="1"/>
</dbReference>
<proteinExistence type="predicted"/>
<dbReference type="SUPFAM" id="SSF47413">
    <property type="entry name" value="lambda repressor-like DNA-binding domains"/>
    <property type="match status" value="1"/>
</dbReference>
<evidence type="ECO:0000259" key="7">
    <source>
        <dbReference type="PROSITE" id="PS50932"/>
    </source>
</evidence>
<reference evidence="8 9" key="1">
    <citation type="submission" date="2017-02" db="EMBL/GenBank/DDBJ databases">
        <title>Bacillus pseudomycoides isolate FSL K6-0042.</title>
        <authorList>
            <person name="Kovac J."/>
        </authorList>
    </citation>
    <scope>NUCLEOTIDE SEQUENCE [LARGE SCALE GENOMIC DNA]</scope>
    <source>
        <strain evidence="8 9">FSL K6-0042</strain>
    </source>
</reference>
<evidence type="ECO:0000256" key="4">
    <source>
        <dbReference type="ARBA" id="ARBA00023125"/>
    </source>
</evidence>
<protein>
    <recommendedName>
        <fullName evidence="1">Catabolite control protein A</fullName>
    </recommendedName>
</protein>
<evidence type="ECO:0000313" key="9">
    <source>
        <dbReference type="Proteomes" id="UP000195321"/>
    </source>
</evidence>
<dbReference type="AlphaFoldDB" id="A0A1Y3MLE1"/>
<dbReference type="InterPro" id="IPR028082">
    <property type="entry name" value="Peripla_BP_I"/>
</dbReference>
<evidence type="ECO:0000256" key="6">
    <source>
        <dbReference type="SAM" id="Coils"/>
    </source>
</evidence>
<dbReference type="PANTHER" id="PTHR30146:SF95">
    <property type="entry name" value="RIBOSE OPERON REPRESSOR"/>
    <property type="match status" value="1"/>
</dbReference>
<keyword evidence="3" id="KW-0805">Transcription regulation</keyword>
<keyword evidence="4" id="KW-0238">DNA-binding</keyword>
<evidence type="ECO:0000256" key="5">
    <source>
        <dbReference type="ARBA" id="ARBA00023163"/>
    </source>
</evidence>
<dbReference type="Gene3D" id="1.10.260.40">
    <property type="entry name" value="lambda repressor-like DNA-binding domains"/>
    <property type="match status" value="1"/>
</dbReference>
<dbReference type="GO" id="GO:0000976">
    <property type="term" value="F:transcription cis-regulatory region binding"/>
    <property type="evidence" value="ECO:0007669"/>
    <property type="project" value="TreeGrafter"/>
</dbReference>
<dbReference type="FunFam" id="1.10.260.40:FF:000002">
    <property type="entry name" value="HTH-type transcriptional repressor PurR"/>
    <property type="match status" value="1"/>
</dbReference>
<comment type="caution">
    <text evidence="8">The sequence shown here is derived from an EMBL/GenBank/DDBJ whole genome shotgun (WGS) entry which is preliminary data.</text>
</comment>
<dbReference type="PANTHER" id="PTHR30146">
    <property type="entry name" value="LACI-RELATED TRANSCRIPTIONAL REPRESSOR"/>
    <property type="match status" value="1"/>
</dbReference>
<evidence type="ECO:0000313" key="8">
    <source>
        <dbReference type="EMBL" id="OUM50644.1"/>
    </source>
</evidence>
<dbReference type="PROSITE" id="PS50932">
    <property type="entry name" value="HTH_LACI_2"/>
    <property type="match status" value="1"/>
</dbReference>
<feature type="coiled-coil region" evidence="6">
    <location>
        <begin position="282"/>
        <end position="309"/>
    </location>
</feature>
<dbReference type="PROSITE" id="PS00356">
    <property type="entry name" value="HTH_LACI_1"/>
    <property type="match status" value="1"/>
</dbReference>
<evidence type="ECO:0000256" key="1">
    <source>
        <dbReference type="ARBA" id="ARBA00019435"/>
    </source>
</evidence>
<keyword evidence="6" id="KW-0175">Coiled coil</keyword>
<accession>A0A1Y3MLE1</accession>
<evidence type="ECO:0000256" key="3">
    <source>
        <dbReference type="ARBA" id="ARBA00023015"/>
    </source>
</evidence>
<dbReference type="InterPro" id="IPR000843">
    <property type="entry name" value="HTH_LacI"/>
</dbReference>
<dbReference type="Gene3D" id="3.40.50.2300">
    <property type="match status" value="2"/>
</dbReference>
<keyword evidence="2" id="KW-0678">Repressor</keyword>
<dbReference type="PRINTS" id="PR00036">
    <property type="entry name" value="HTHLACI"/>
</dbReference>